<dbReference type="EnsemblMetazoa" id="GAUT039136-RA">
    <property type="protein sequence ID" value="GAUT039136-PA"/>
    <property type="gene ID" value="GAUT039136"/>
</dbReference>
<name>A0A1A9VJ71_GLOAU</name>
<dbReference type="AlphaFoldDB" id="A0A1A9VJ71"/>
<dbReference type="Proteomes" id="UP000078200">
    <property type="component" value="Unassembled WGS sequence"/>
</dbReference>
<organism evidence="1 2">
    <name type="scientific">Glossina austeni</name>
    <name type="common">Savannah tsetse fly</name>
    <dbReference type="NCBI Taxonomy" id="7395"/>
    <lineage>
        <taxon>Eukaryota</taxon>
        <taxon>Metazoa</taxon>
        <taxon>Ecdysozoa</taxon>
        <taxon>Arthropoda</taxon>
        <taxon>Hexapoda</taxon>
        <taxon>Insecta</taxon>
        <taxon>Pterygota</taxon>
        <taxon>Neoptera</taxon>
        <taxon>Endopterygota</taxon>
        <taxon>Diptera</taxon>
        <taxon>Brachycera</taxon>
        <taxon>Muscomorpha</taxon>
        <taxon>Hippoboscoidea</taxon>
        <taxon>Glossinidae</taxon>
        <taxon>Glossina</taxon>
    </lineage>
</organism>
<dbReference type="STRING" id="7395.A0A1A9VJ71"/>
<proteinExistence type="predicted"/>
<keyword evidence="2" id="KW-1185">Reference proteome</keyword>
<sequence length="64" mass="7279">MAGLVHLARICSKTKCHDKIYSSLSSVNNCNNHITGQRVAKTLVQHNTYCNVIDKERQHCHCKK</sequence>
<protein>
    <submittedName>
        <fullName evidence="1">Uncharacterized protein</fullName>
    </submittedName>
</protein>
<evidence type="ECO:0000313" key="2">
    <source>
        <dbReference type="Proteomes" id="UP000078200"/>
    </source>
</evidence>
<evidence type="ECO:0000313" key="1">
    <source>
        <dbReference type="EnsemblMetazoa" id="GAUT039136-PA"/>
    </source>
</evidence>
<dbReference type="VEuPathDB" id="VectorBase:GAUT039136"/>
<reference evidence="1" key="1">
    <citation type="submission" date="2020-05" db="UniProtKB">
        <authorList>
            <consortium name="EnsemblMetazoa"/>
        </authorList>
    </citation>
    <scope>IDENTIFICATION</scope>
    <source>
        <strain evidence="1">TTRI</strain>
    </source>
</reference>
<accession>A0A1A9VJ71</accession>